<dbReference type="GO" id="GO:0006508">
    <property type="term" value="P:proteolysis"/>
    <property type="evidence" value="ECO:0007669"/>
    <property type="project" value="UniProtKB-KW"/>
</dbReference>
<organism evidence="3 4">
    <name type="scientific">Thalassovita gelatinovora</name>
    <name type="common">Thalassobius gelatinovorus</name>
    <dbReference type="NCBI Taxonomy" id="53501"/>
    <lineage>
        <taxon>Bacteria</taxon>
        <taxon>Pseudomonadati</taxon>
        <taxon>Pseudomonadota</taxon>
        <taxon>Alphaproteobacteria</taxon>
        <taxon>Rhodobacterales</taxon>
        <taxon>Roseobacteraceae</taxon>
        <taxon>Thalassovita</taxon>
    </lineage>
</organism>
<protein>
    <submittedName>
        <fullName evidence="3">CAAX amino terminal protease self-immunity</fullName>
    </submittedName>
</protein>
<dbReference type="Pfam" id="PF02517">
    <property type="entry name" value="Rce1-like"/>
    <property type="match status" value="1"/>
</dbReference>
<dbReference type="PANTHER" id="PTHR36435">
    <property type="entry name" value="SLR1288 PROTEIN"/>
    <property type="match status" value="1"/>
</dbReference>
<keyword evidence="3" id="KW-0378">Hydrolase</keyword>
<evidence type="ECO:0000313" key="4">
    <source>
        <dbReference type="Proteomes" id="UP000051587"/>
    </source>
</evidence>
<dbReference type="OrthoDB" id="7171777at2"/>
<dbReference type="InterPro" id="IPR003675">
    <property type="entry name" value="Rce1/LyrA-like_dom"/>
</dbReference>
<evidence type="ECO:0000256" key="1">
    <source>
        <dbReference type="SAM" id="Phobius"/>
    </source>
</evidence>
<dbReference type="STRING" id="53501.SAMN04488043_11053"/>
<dbReference type="Proteomes" id="UP000051587">
    <property type="component" value="Unassembled WGS sequence"/>
</dbReference>
<feature type="transmembrane region" description="Helical" evidence="1">
    <location>
        <begin position="21"/>
        <end position="50"/>
    </location>
</feature>
<name>A0A0P1FZG3_THAGE</name>
<dbReference type="InterPro" id="IPR052710">
    <property type="entry name" value="CAAX_protease"/>
</dbReference>
<evidence type="ECO:0000313" key="3">
    <source>
        <dbReference type="EMBL" id="CUH65260.1"/>
    </source>
</evidence>
<keyword evidence="1" id="KW-0472">Membrane</keyword>
<keyword evidence="1" id="KW-0812">Transmembrane</keyword>
<reference evidence="3 4" key="1">
    <citation type="submission" date="2015-09" db="EMBL/GenBank/DDBJ databases">
        <authorList>
            <consortium name="Swine Surveillance"/>
        </authorList>
    </citation>
    <scope>NUCLEOTIDE SEQUENCE [LARGE SCALE GENOMIC DNA]</scope>
    <source>
        <strain evidence="3 4">CECT 4357</strain>
    </source>
</reference>
<keyword evidence="1" id="KW-1133">Transmembrane helix</keyword>
<feature type="transmembrane region" description="Helical" evidence="1">
    <location>
        <begin position="205"/>
        <end position="224"/>
    </location>
</feature>
<proteinExistence type="predicted"/>
<dbReference type="GO" id="GO:0004175">
    <property type="term" value="F:endopeptidase activity"/>
    <property type="evidence" value="ECO:0007669"/>
    <property type="project" value="UniProtKB-ARBA"/>
</dbReference>
<feature type="transmembrane region" description="Helical" evidence="1">
    <location>
        <begin position="276"/>
        <end position="295"/>
    </location>
</feature>
<feature type="transmembrane region" description="Helical" evidence="1">
    <location>
        <begin position="113"/>
        <end position="131"/>
    </location>
</feature>
<feature type="transmembrane region" description="Helical" evidence="1">
    <location>
        <begin position="70"/>
        <end position="92"/>
    </location>
</feature>
<evidence type="ECO:0000259" key="2">
    <source>
        <dbReference type="Pfam" id="PF02517"/>
    </source>
</evidence>
<feature type="transmembrane region" description="Helical" evidence="1">
    <location>
        <begin position="180"/>
        <end position="199"/>
    </location>
</feature>
<dbReference type="RefSeq" id="WP_058262507.1">
    <property type="nucleotide sequence ID" value="NZ_CP051181.1"/>
</dbReference>
<gene>
    <name evidence="3" type="ORF">TG4357_01765</name>
</gene>
<feature type="domain" description="CAAX prenyl protease 2/Lysostaphin resistance protein A-like" evidence="2">
    <location>
        <begin position="148"/>
        <end position="244"/>
    </location>
</feature>
<accession>A0A0P1FZG3</accession>
<feature type="transmembrane region" description="Helical" evidence="1">
    <location>
        <begin position="143"/>
        <end position="159"/>
    </location>
</feature>
<sequence>MQSDYSAHEAYIRPARPRAELWRLVVGLCMAMVIYLGLIWAMQALALALLSDDGYFQFNLHIRNGRSPEGALYLLTSFGFLTIALAAVAQQLHRRNPLSLLGSPGLALQQGWAVFKAVALLYLVLSLLPPYDLLPENAAQRAVGPWIALLPLALPALLIQTSAEELLFRGYIQQQLAARFASRWVWMLVPAALFGLMHYRADAGANTWILIGWAAAFSIAASDLTARAGTLGPAIALHFVSNAVAILFVSQDEALSGLALFAAPVDMADPATLRPLLLLDLCVLFISWLAARLALRR</sequence>
<feature type="transmembrane region" description="Helical" evidence="1">
    <location>
        <begin position="231"/>
        <end position="250"/>
    </location>
</feature>
<keyword evidence="4" id="KW-1185">Reference proteome</keyword>
<dbReference type="EMBL" id="CYSA01000016">
    <property type="protein sequence ID" value="CUH65260.1"/>
    <property type="molecule type" value="Genomic_DNA"/>
</dbReference>
<dbReference type="PANTHER" id="PTHR36435:SF1">
    <property type="entry name" value="CAAX AMINO TERMINAL PROTEASE FAMILY PROTEIN"/>
    <property type="match status" value="1"/>
</dbReference>
<dbReference type="AlphaFoldDB" id="A0A0P1FZG3"/>
<dbReference type="GO" id="GO:0080120">
    <property type="term" value="P:CAAX-box protein maturation"/>
    <property type="evidence" value="ECO:0007669"/>
    <property type="project" value="UniProtKB-ARBA"/>
</dbReference>
<keyword evidence="3" id="KW-0645">Protease</keyword>